<evidence type="ECO:0000313" key="2">
    <source>
        <dbReference type="EMBL" id="SMO64642.1"/>
    </source>
</evidence>
<dbReference type="RefSeq" id="WP_142717920.1">
    <property type="nucleotide sequence ID" value="NZ_FXTC01000004.1"/>
</dbReference>
<evidence type="ECO:0000313" key="3">
    <source>
        <dbReference type="Proteomes" id="UP000316916"/>
    </source>
</evidence>
<keyword evidence="1" id="KW-0472">Membrane</keyword>
<keyword evidence="3" id="KW-1185">Reference proteome</keyword>
<reference evidence="2 3" key="1">
    <citation type="submission" date="2017-05" db="EMBL/GenBank/DDBJ databases">
        <authorList>
            <person name="Varghese N."/>
            <person name="Submissions S."/>
        </authorList>
    </citation>
    <scope>NUCLEOTIDE SEQUENCE [LARGE SCALE GENOMIC DNA]</scope>
    <source>
        <strain evidence="2 3">DSM 29371</strain>
    </source>
</reference>
<name>A0A521CZ05_9FLAO</name>
<sequence length="80" mass="9579">MLGGNADATEDYEELGSLINEYEIQEIVGGFEMELIFFYFYGILIILLFIRSDQENLMVYRTDHEVYFQKFETKEAWKIF</sequence>
<keyword evidence="1" id="KW-0812">Transmembrane</keyword>
<keyword evidence="1" id="KW-1133">Transmembrane helix</keyword>
<evidence type="ECO:0000256" key="1">
    <source>
        <dbReference type="SAM" id="Phobius"/>
    </source>
</evidence>
<dbReference type="EMBL" id="FXTC01000004">
    <property type="protein sequence ID" value="SMO64642.1"/>
    <property type="molecule type" value="Genomic_DNA"/>
</dbReference>
<proteinExistence type="predicted"/>
<accession>A0A521CZ05</accession>
<gene>
    <name evidence="2" type="ORF">SAMN06265171_10413</name>
</gene>
<organism evidence="2 3">
    <name type="scientific">Chryseobacterium rhizoplanae</name>
    <dbReference type="NCBI Taxonomy" id="1609531"/>
    <lineage>
        <taxon>Bacteria</taxon>
        <taxon>Pseudomonadati</taxon>
        <taxon>Bacteroidota</taxon>
        <taxon>Flavobacteriia</taxon>
        <taxon>Flavobacteriales</taxon>
        <taxon>Weeksellaceae</taxon>
        <taxon>Chryseobacterium group</taxon>
        <taxon>Chryseobacterium</taxon>
    </lineage>
</organism>
<protein>
    <submittedName>
        <fullName evidence="2">Uncharacterized protein</fullName>
    </submittedName>
</protein>
<dbReference type="Proteomes" id="UP000316916">
    <property type="component" value="Unassembled WGS sequence"/>
</dbReference>
<feature type="transmembrane region" description="Helical" evidence="1">
    <location>
        <begin position="27"/>
        <end position="50"/>
    </location>
</feature>
<dbReference type="AlphaFoldDB" id="A0A521CZ05"/>